<comment type="similarity">
    <text evidence="2">Belongs to the PPR family. P subfamily.</text>
</comment>
<keyword evidence="3" id="KW-0479">Metal-binding</keyword>
<dbReference type="InterPro" id="IPR031595">
    <property type="entry name" value="PRORP_C"/>
</dbReference>
<evidence type="ECO:0000256" key="2">
    <source>
        <dbReference type="ARBA" id="ARBA00007626"/>
    </source>
</evidence>
<evidence type="ECO:0000256" key="3">
    <source>
        <dbReference type="ARBA" id="ARBA00022723"/>
    </source>
</evidence>
<dbReference type="GO" id="GO:0001682">
    <property type="term" value="P:tRNA 5'-leader removal"/>
    <property type="evidence" value="ECO:0007669"/>
    <property type="project" value="TreeGrafter"/>
</dbReference>
<keyword evidence="9" id="KW-1185">Reference proteome</keyword>
<dbReference type="Pfam" id="PF16953">
    <property type="entry name" value="PRORP"/>
    <property type="match status" value="1"/>
</dbReference>
<dbReference type="GO" id="GO:0030678">
    <property type="term" value="C:mitochondrial ribonuclease P complex"/>
    <property type="evidence" value="ECO:0007669"/>
    <property type="project" value="TreeGrafter"/>
</dbReference>
<evidence type="ECO:0000313" key="9">
    <source>
        <dbReference type="Proteomes" id="UP000887565"/>
    </source>
</evidence>
<dbReference type="WBParaSite" id="nRc.2.0.1.t02912-RA">
    <property type="protein sequence ID" value="nRc.2.0.1.t02912-RA"/>
    <property type="gene ID" value="nRc.2.0.1.g02912"/>
</dbReference>
<evidence type="ECO:0000256" key="4">
    <source>
        <dbReference type="ARBA" id="ARBA00022801"/>
    </source>
</evidence>
<evidence type="ECO:0000256" key="1">
    <source>
        <dbReference type="ARBA" id="ARBA00004173"/>
    </source>
</evidence>
<keyword evidence="7" id="KW-0496">Mitochondrion</keyword>
<keyword evidence="6" id="KW-0809">Transit peptide</keyword>
<evidence type="ECO:0000259" key="8">
    <source>
        <dbReference type="Pfam" id="PF16953"/>
    </source>
</evidence>
<evidence type="ECO:0000256" key="5">
    <source>
        <dbReference type="ARBA" id="ARBA00022833"/>
    </source>
</evidence>
<organism evidence="9 10">
    <name type="scientific">Romanomermis culicivorax</name>
    <name type="common">Nematode worm</name>
    <dbReference type="NCBI Taxonomy" id="13658"/>
    <lineage>
        <taxon>Eukaryota</taxon>
        <taxon>Metazoa</taxon>
        <taxon>Ecdysozoa</taxon>
        <taxon>Nematoda</taxon>
        <taxon>Enoplea</taxon>
        <taxon>Dorylaimia</taxon>
        <taxon>Mermithida</taxon>
        <taxon>Mermithoidea</taxon>
        <taxon>Mermithidae</taxon>
        <taxon>Romanomermis</taxon>
    </lineage>
</organism>
<dbReference type="Proteomes" id="UP000887565">
    <property type="component" value="Unplaced"/>
</dbReference>
<feature type="domain" description="PRORP" evidence="8">
    <location>
        <begin position="26"/>
        <end position="210"/>
    </location>
</feature>
<evidence type="ECO:0000256" key="6">
    <source>
        <dbReference type="ARBA" id="ARBA00022946"/>
    </source>
</evidence>
<proteinExistence type="inferred from homology"/>
<evidence type="ECO:0000256" key="7">
    <source>
        <dbReference type="ARBA" id="ARBA00023128"/>
    </source>
</evidence>
<protein>
    <submittedName>
        <fullName evidence="10">PRORP domain-containing protein</fullName>
    </submittedName>
</protein>
<reference evidence="10" key="1">
    <citation type="submission" date="2022-11" db="UniProtKB">
        <authorList>
            <consortium name="WormBaseParasite"/>
        </authorList>
    </citation>
    <scope>IDENTIFICATION</scope>
</reference>
<dbReference type="PANTHER" id="PTHR13547">
    <property type="match status" value="1"/>
</dbReference>
<name>A0A915HNI8_ROMCU</name>
<dbReference type="AlphaFoldDB" id="A0A915HNI8"/>
<evidence type="ECO:0000313" key="10">
    <source>
        <dbReference type="WBParaSite" id="nRc.2.0.1.t02912-RA"/>
    </source>
</evidence>
<dbReference type="PANTHER" id="PTHR13547:SF1">
    <property type="entry name" value="MITOCHONDRIAL RIBONUCLEASE P CATALYTIC SUBUNIT"/>
    <property type="match status" value="1"/>
</dbReference>
<comment type="subcellular location">
    <subcellularLocation>
        <location evidence="1">Mitochondrion</location>
    </subcellularLocation>
</comment>
<dbReference type="GO" id="GO:0097745">
    <property type="term" value="P:mitochondrial tRNA 5'-end processing"/>
    <property type="evidence" value="ECO:0007669"/>
    <property type="project" value="TreeGrafter"/>
</dbReference>
<dbReference type="GO" id="GO:0046872">
    <property type="term" value="F:metal ion binding"/>
    <property type="evidence" value="ECO:0007669"/>
    <property type="project" value="UniProtKB-KW"/>
</dbReference>
<sequence>MLCTVHLSSSLGNNYIIENSRIVDDRCTICNQKLQSEELTSDDFALMRRQVLHHLIKGDDVFRNSNPAEMQSFLRFVERNKPFELALDALNLAFAGVGRRMLSKDRPNRLVNIVRNLKKNFRAKKPCVVVRKHFFRDSETDLEQINKLAHVYLLDDKTSDDPFILYAALSSGQSCYVISNDTYAFLNETLDLKTRSLFLRWRRTRLIGNFYVTLEGVPKITIFCPLSTIGRSFPSTINQPKRFYAAAAVKIGCRIALFVALYTKKLSFPAESGLAERFKLSTSRSAVKDKYATKT</sequence>
<dbReference type="GO" id="GO:0004526">
    <property type="term" value="F:ribonuclease P activity"/>
    <property type="evidence" value="ECO:0007669"/>
    <property type="project" value="TreeGrafter"/>
</dbReference>
<accession>A0A915HNI8</accession>
<keyword evidence="4" id="KW-0378">Hydrolase</keyword>
<dbReference type="Gene3D" id="3.40.50.11980">
    <property type="match status" value="1"/>
</dbReference>
<keyword evidence="5" id="KW-0862">Zinc</keyword>